<evidence type="ECO:0000313" key="2">
    <source>
        <dbReference type="WBParaSite" id="nRc.2.0.1.t38090-RA"/>
    </source>
</evidence>
<sequence length="66" mass="6992">MIGKLLDSVTSTTADILGPNLGLKIAVEICDLVEKQRFASIQRCLHSLKALTAFLATFSASASIKA</sequence>
<dbReference type="Proteomes" id="UP000887565">
    <property type="component" value="Unplaced"/>
</dbReference>
<organism evidence="1 2">
    <name type="scientific">Romanomermis culicivorax</name>
    <name type="common">Nematode worm</name>
    <dbReference type="NCBI Taxonomy" id="13658"/>
    <lineage>
        <taxon>Eukaryota</taxon>
        <taxon>Metazoa</taxon>
        <taxon>Ecdysozoa</taxon>
        <taxon>Nematoda</taxon>
        <taxon>Enoplea</taxon>
        <taxon>Dorylaimia</taxon>
        <taxon>Mermithida</taxon>
        <taxon>Mermithoidea</taxon>
        <taxon>Mermithidae</taxon>
        <taxon>Romanomermis</taxon>
    </lineage>
</organism>
<name>A0A915KI65_ROMCU</name>
<accession>A0A915KI65</accession>
<protein>
    <submittedName>
        <fullName evidence="2">Uncharacterized protein</fullName>
    </submittedName>
</protein>
<dbReference type="AlphaFoldDB" id="A0A915KI65"/>
<proteinExistence type="predicted"/>
<evidence type="ECO:0000313" key="1">
    <source>
        <dbReference type="Proteomes" id="UP000887565"/>
    </source>
</evidence>
<reference evidence="2" key="1">
    <citation type="submission" date="2022-11" db="UniProtKB">
        <authorList>
            <consortium name="WormBaseParasite"/>
        </authorList>
    </citation>
    <scope>IDENTIFICATION</scope>
</reference>
<keyword evidence="1" id="KW-1185">Reference proteome</keyword>
<dbReference type="WBParaSite" id="nRc.2.0.1.t38090-RA">
    <property type="protein sequence ID" value="nRc.2.0.1.t38090-RA"/>
    <property type="gene ID" value="nRc.2.0.1.g38090"/>
</dbReference>